<evidence type="ECO:0008006" key="3">
    <source>
        <dbReference type="Google" id="ProtNLM"/>
    </source>
</evidence>
<dbReference type="EMBL" id="KQ241767">
    <property type="protein sequence ID" value="KNC84387.1"/>
    <property type="molecule type" value="Genomic_DNA"/>
</dbReference>
<evidence type="ECO:0000313" key="1">
    <source>
        <dbReference type="EMBL" id="KNC84387.1"/>
    </source>
</evidence>
<organism evidence="1 2">
    <name type="scientific">Sphaeroforma arctica JP610</name>
    <dbReference type="NCBI Taxonomy" id="667725"/>
    <lineage>
        <taxon>Eukaryota</taxon>
        <taxon>Ichthyosporea</taxon>
        <taxon>Ichthyophonida</taxon>
        <taxon>Sphaeroforma</taxon>
    </lineage>
</organism>
<dbReference type="GO" id="GO:0000287">
    <property type="term" value="F:magnesium ion binding"/>
    <property type="evidence" value="ECO:0007669"/>
    <property type="project" value="TreeGrafter"/>
</dbReference>
<dbReference type="AlphaFoldDB" id="A0A0L0G5S8"/>
<dbReference type="Pfam" id="PF08282">
    <property type="entry name" value="Hydrolase_3"/>
    <property type="match status" value="1"/>
</dbReference>
<dbReference type="InterPro" id="IPR036412">
    <property type="entry name" value="HAD-like_sf"/>
</dbReference>
<dbReference type="OrthoDB" id="27226at2759"/>
<dbReference type="Gene3D" id="3.40.50.1000">
    <property type="entry name" value="HAD superfamily/HAD-like"/>
    <property type="match status" value="1"/>
</dbReference>
<dbReference type="SUPFAM" id="SSF56784">
    <property type="entry name" value="HAD-like"/>
    <property type="match status" value="1"/>
</dbReference>
<feature type="non-terminal residue" evidence="1">
    <location>
        <position position="1"/>
    </location>
</feature>
<sequence>VDISRVMTFGDGNNDKEMLRASGLGCAMGNGRVETKAAANVTIGSNVESGQAKFLAKLFGI</sequence>
<dbReference type="GeneID" id="25903884"/>
<dbReference type="RefSeq" id="XP_014158289.1">
    <property type="nucleotide sequence ID" value="XM_014302814.1"/>
</dbReference>
<dbReference type="InterPro" id="IPR023214">
    <property type="entry name" value="HAD_sf"/>
</dbReference>
<dbReference type="GO" id="GO:0016791">
    <property type="term" value="F:phosphatase activity"/>
    <property type="evidence" value="ECO:0007669"/>
    <property type="project" value="TreeGrafter"/>
</dbReference>
<proteinExistence type="predicted"/>
<name>A0A0L0G5S8_9EUKA</name>
<dbReference type="PANTHER" id="PTHR10000:SF8">
    <property type="entry name" value="HAD SUPERFAMILY HYDROLASE-LIKE, TYPE 3"/>
    <property type="match status" value="1"/>
</dbReference>
<dbReference type="eggNOG" id="ENOG502TEZE">
    <property type="taxonomic scope" value="Eukaryota"/>
</dbReference>
<gene>
    <name evidence="1" type="ORF">SARC_03380</name>
</gene>
<accession>A0A0L0G5S8</accession>
<dbReference type="GO" id="GO:0005829">
    <property type="term" value="C:cytosol"/>
    <property type="evidence" value="ECO:0007669"/>
    <property type="project" value="TreeGrafter"/>
</dbReference>
<evidence type="ECO:0000313" key="2">
    <source>
        <dbReference type="Proteomes" id="UP000054560"/>
    </source>
</evidence>
<keyword evidence="2" id="KW-1185">Reference proteome</keyword>
<dbReference type="PANTHER" id="PTHR10000">
    <property type="entry name" value="PHOSPHOSERINE PHOSPHATASE"/>
    <property type="match status" value="1"/>
</dbReference>
<reference evidence="1 2" key="1">
    <citation type="submission" date="2011-02" db="EMBL/GenBank/DDBJ databases">
        <title>The Genome Sequence of Sphaeroforma arctica JP610.</title>
        <authorList>
            <consortium name="The Broad Institute Genome Sequencing Platform"/>
            <person name="Russ C."/>
            <person name="Cuomo C."/>
            <person name="Young S.K."/>
            <person name="Zeng Q."/>
            <person name="Gargeya S."/>
            <person name="Alvarado L."/>
            <person name="Berlin A."/>
            <person name="Chapman S.B."/>
            <person name="Chen Z."/>
            <person name="Freedman E."/>
            <person name="Gellesch M."/>
            <person name="Goldberg J."/>
            <person name="Griggs A."/>
            <person name="Gujja S."/>
            <person name="Heilman E."/>
            <person name="Heiman D."/>
            <person name="Howarth C."/>
            <person name="Mehta T."/>
            <person name="Neiman D."/>
            <person name="Pearson M."/>
            <person name="Roberts A."/>
            <person name="Saif S."/>
            <person name="Shea T."/>
            <person name="Shenoy N."/>
            <person name="Sisk P."/>
            <person name="Stolte C."/>
            <person name="Sykes S."/>
            <person name="White J."/>
            <person name="Yandava C."/>
            <person name="Burger G."/>
            <person name="Gray M.W."/>
            <person name="Holland P.W.H."/>
            <person name="King N."/>
            <person name="Lang F.B.F."/>
            <person name="Roger A.J."/>
            <person name="Ruiz-Trillo I."/>
            <person name="Haas B."/>
            <person name="Nusbaum C."/>
            <person name="Birren B."/>
        </authorList>
    </citation>
    <scope>NUCLEOTIDE SEQUENCE [LARGE SCALE GENOMIC DNA]</scope>
    <source>
        <strain evidence="1 2">JP610</strain>
    </source>
</reference>
<protein>
    <recommendedName>
        <fullName evidence="3">Cof-type HAD-IIB family hydrolase</fullName>
    </recommendedName>
</protein>
<dbReference type="Proteomes" id="UP000054560">
    <property type="component" value="Unassembled WGS sequence"/>
</dbReference>